<dbReference type="PROSITE" id="PS51352">
    <property type="entry name" value="THIOREDOXIN_2"/>
    <property type="match status" value="1"/>
</dbReference>
<dbReference type="GO" id="GO:0009570">
    <property type="term" value="C:chloroplast stroma"/>
    <property type="evidence" value="ECO:0007669"/>
    <property type="project" value="InterPro"/>
</dbReference>
<keyword evidence="4" id="KW-0676">Redox-active center</keyword>
<feature type="region of interest" description="Disordered" evidence="5">
    <location>
        <begin position="49"/>
        <end position="78"/>
    </location>
</feature>
<dbReference type="Gramene" id="TraesLDM6B03G03629740.1">
    <property type="protein sequence ID" value="TraesLDM6B03G03629740.1"/>
    <property type="gene ID" value="TraesLDM6B03G03629740"/>
</dbReference>
<dbReference type="KEGG" id="taes:123139890"/>
<dbReference type="Gramene" id="TraesARI6B03G03590930.1">
    <property type="protein sequence ID" value="TraesARI6B03G03590930.1"/>
    <property type="gene ID" value="TraesARI6B03G03590930"/>
</dbReference>
<reference evidence="7" key="2">
    <citation type="submission" date="2018-10" db="UniProtKB">
        <authorList>
            <consortium name="EnsemblPlants"/>
        </authorList>
    </citation>
    <scope>IDENTIFICATION</scope>
</reference>
<evidence type="ECO:0000256" key="3">
    <source>
        <dbReference type="ARBA" id="ARBA00023157"/>
    </source>
</evidence>
<proteinExistence type="predicted"/>
<sequence length="196" mass="21512">MATTSAYYAVAAGGGDAAAPCRGTLLTPRPPPHRLAFLSRAPARRASISLPPGPRRAGLTAATAEGRTGTGMEDEEEGPAWVELEPIGGEEQLDQALAEAQQRGVPIVVFWTASWCRKCIYLKPKLEKLAAEYYARIRFYCVDVNAVPQKLVNRAGVTKMPSIQMWSDSRKQAEVIGGHESWMVIEDVRRMVEQEE</sequence>
<reference evidence="7" key="1">
    <citation type="submission" date="2018-08" db="EMBL/GenBank/DDBJ databases">
        <authorList>
            <person name="Rossello M."/>
        </authorList>
    </citation>
    <scope>NUCLEOTIDE SEQUENCE [LARGE SCALE GENOMIC DNA]</scope>
    <source>
        <strain evidence="7">cv. Chinese Spring</strain>
    </source>
</reference>
<dbReference type="InterPro" id="IPR036249">
    <property type="entry name" value="Thioredoxin-like_sf"/>
</dbReference>
<dbReference type="Gramene" id="TraesROB_scaffold_005391_01G000800.1">
    <property type="protein sequence ID" value="TraesROB_scaffold_005391_01G000800.1"/>
    <property type="gene ID" value="TraesROB_scaffold_005391_01G000800"/>
</dbReference>
<evidence type="ECO:0000313" key="8">
    <source>
        <dbReference type="Proteomes" id="UP000019116"/>
    </source>
</evidence>
<dbReference type="PANTHER" id="PTHR47192">
    <property type="entry name" value="THIOREDOXIN-LIKE 3-2, CHLOROPLASTIC"/>
    <property type="match status" value="1"/>
</dbReference>
<dbReference type="Gramene" id="TraesSTA6B03G03619030.1">
    <property type="protein sequence ID" value="TraesSTA6B03G03619030.1"/>
    <property type="gene ID" value="TraesSTA6B03G03619030"/>
</dbReference>
<dbReference type="AlphaFoldDB" id="A0A3B6PT11"/>
<gene>
    <name evidence="7" type="primary">LOC123139890</name>
</gene>
<feature type="domain" description="Thioredoxin" evidence="6">
    <location>
        <begin position="50"/>
        <end position="196"/>
    </location>
</feature>
<dbReference type="SUPFAM" id="SSF52833">
    <property type="entry name" value="Thioredoxin-like"/>
    <property type="match status" value="1"/>
</dbReference>
<dbReference type="GeneID" id="123139890"/>
<protein>
    <recommendedName>
        <fullName evidence="6">Thioredoxin domain-containing protein</fullName>
    </recommendedName>
</protein>
<feature type="compositionally biased region" description="Low complexity" evidence="5">
    <location>
        <begin position="55"/>
        <end position="71"/>
    </location>
</feature>
<dbReference type="Gramene" id="TraesJUL6B03G03661240.1">
    <property type="protein sequence ID" value="TraesJUL6B03G03661240.1"/>
    <property type="gene ID" value="TraesJUL6B03G03661240"/>
</dbReference>
<dbReference type="Proteomes" id="UP000019116">
    <property type="component" value="Chromosome 6B"/>
</dbReference>
<dbReference type="InterPro" id="IPR044253">
    <property type="entry name" value="WCRKC1/2"/>
</dbReference>
<dbReference type="EnsemblPlants" id="TraesCS6B02G434200.1">
    <property type="protein sequence ID" value="TraesCS6B02G434200.1"/>
    <property type="gene ID" value="TraesCS6B02G434200"/>
</dbReference>
<dbReference type="Gramene" id="TraesCAD_scaffold_063581_01G000300.1">
    <property type="protein sequence ID" value="TraesCAD_scaffold_063581_01G000300.1"/>
    <property type="gene ID" value="TraesCAD_scaffold_063581_01G000300"/>
</dbReference>
<keyword evidence="1" id="KW-0813">Transport</keyword>
<evidence type="ECO:0000256" key="4">
    <source>
        <dbReference type="ARBA" id="ARBA00023284"/>
    </source>
</evidence>
<dbReference type="Gene3D" id="3.40.30.10">
    <property type="entry name" value="Glutaredoxin"/>
    <property type="match status" value="1"/>
</dbReference>
<evidence type="ECO:0000256" key="1">
    <source>
        <dbReference type="ARBA" id="ARBA00022448"/>
    </source>
</evidence>
<evidence type="ECO:0000259" key="6">
    <source>
        <dbReference type="PROSITE" id="PS51352"/>
    </source>
</evidence>
<dbReference type="Gramene" id="TraesWEE_scaffold_007963_01G000700.1">
    <property type="protein sequence ID" value="TraesWEE_scaffold_007963_01G000700.1"/>
    <property type="gene ID" value="TraesWEE_scaffold_007963_01G000700"/>
</dbReference>
<dbReference type="CDD" id="cd02947">
    <property type="entry name" value="TRX_family"/>
    <property type="match status" value="1"/>
</dbReference>
<dbReference type="Gramene" id="TraesPARA_EIv1.0_2112050.1">
    <property type="protein sequence ID" value="TraesPARA_EIv1.0_2112050.1.CDS"/>
    <property type="gene ID" value="TraesPARA_EIv1.0_2112050"/>
</dbReference>
<dbReference type="SMR" id="A0A3B6PT11"/>
<dbReference type="Gramene" id="TraesKAR6B01G0461340.1">
    <property type="protein sequence ID" value="cds.TraesKAR6B01G0461340.1"/>
    <property type="gene ID" value="TraesKAR6B01G0461340"/>
</dbReference>
<dbReference type="Gramene" id="TraesCLE_scaffold_056440_01G000300.1">
    <property type="protein sequence ID" value="TraesCLE_scaffold_056440_01G000300.1"/>
    <property type="gene ID" value="TraesCLE_scaffold_056440_01G000300"/>
</dbReference>
<dbReference type="Gramene" id="TraesCS6B02G434200.1">
    <property type="protein sequence ID" value="TraesCS6B02G434200.1"/>
    <property type="gene ID" value="TraesCS6B02G434200"/>
</dbReference>
<evidence type="ECO:0000256" key="5">
    <source>
        <dbReference type="SAM" id="MobiDB-lite"/>
    </source>
</evidence>
<dbReference type="Gramene" id="TraesMAC6B03G03630970.1">
    <property type="protein sequence ID" value="TraesMAC6B03G03630970.1"/>
    <property type="gene ID" value="TraesMAC6B03G03630970"/>
</dbReference>
<evidence type="ECO:0000313" key="7">
    <source>
        <dbReference type="EnsemblPlants" id="TraesCS6B02G434200.1"/>
    </source>
</evidence>
<keyword evidence="2" id="KW-0249">Electron transport</keyword>
<dbReference type="Gramene" id="TraesNOR6B03G03667550.1">
    <property type="protein sequence ID" value="TraesNOR6B03G03667550.1"/>
    <property type="gene ID" value="TraesNOR6B03G03667550"/>
</dbReference>
<accession>A0A3B6PT11</accession>
<keyword evidence="3" id="KW-1015">Disulfide bond</keyword>
<name>A0A3B6PT11_WHEAT</name>
<dbReference type="OMA" id="MIENECR"/>
<organism evidence="7">
    <name type="scientific">Triticum aestivum</name>
    <name type="common">Wheat</name>
    <dbReference type="NCBI Taxonomy" id="4565"/>
    <lineage>
        <taxon>Eukaryota</taxon>
        <taxon>Viridiplantae</taxon>
        <taxon>Streptophyta</taxon>
        <taxon>Embryophyta</taxon>
        <taxon>Tracheophyta</taxon>
        <taxon>Spermatophyta</taxon>
        <taxon>Magnoliopsida</taxon>
        <taxon>Liliopsida</taxon>
        <taxon>Poales</taxon>
        <taxon>Poaceae</taxon>
        <taxon>BOP clade</taxon>
        <taxon>Pooideae</taxon>
        <taxon>Triticodae</taxon>
        <taxon>Triticeae</taxon>
        <taxon>Triticinae</taxon>
        <taxon>Triticum</taxon>
    </lineage>
</organism>
<dbReference type="Gramene" id="TraesLAC6B03G03584670.1">
    <property type="protein sequence ID" value="TraesLAC6B03G03584670.1"/>
    <property type="gene ID" value="TraesLAC6B03G03584670"/>
</dbReference>
<dbReference type="FunFam" id="3.40.30.10:FF:000245">
    <property type="entry name" value="Thioredoxin"/>
    <property type="match status" value="1"/>
</dbReference>
<dbReference type="Gramene" id="TraesCS6B03G1215000.1">
    <property type="protein sequence ID" value="TraesCS6B03G1215000.1.CDS"/>
    <property type="gene ID" value="TraesCS6B03G1215000"/>
</dbReference>
<dbReference type="InterPro" id="IPR013766">
    <property type="entry name" value="Thioredoxin_domain"/>
</dbReference>
<keyword evidence="8" id="KW-1185">Reference proteome</keyword>
<dbReference type="RefSeq" id="XP_044415519.1">
    <property type="nucleotide sequence ID" value="XM_044559584.1"/>
</dbReference>
<dbReference type="Gramene" id="TraesJAG6B03G03620670.1">
    <property type="protein sequence ID" value="TraesJAG6B03G03620670.1"/>
    <property type="gene ID" value="TraesJAG6B03G03620670"/>
</dbReference>
<evidence type="ECO:0000256" key="2">
    <source>
        <dbReference type="ARBA" id="ARBA00022982"/>
    </source>
</evidence>
<dbReference type="Gramene" id="TraesSYM6B03G03572650.1">
    <property type="protein sequence ID" value="TraesSYM6B03G03572650.1"/>
    <property type="gene ID" value="TraesSYM6B03G03572650"/>
</dbReference>
<dbReference type="PANTHER" id="PTHR47192:SF4">
    <property type="entry name" value="THIOREDOXIN-LIKE 3-2, CHLOROPLASTIC"/>
    <property type="match status" value="1"/>
</dbReference>
<dbReference type="Pfam" id="PF00085">
    <property type="entry name" value="Thioredoxin"/>
    <property type="match status" value="1"/>
</dbReference>
<dbReference type="STRING" id="4565.A0A3B6PT11"/>